<gene>
    <name evidence="1" type="ORF">WN55_07753</name>
</gene>
<keyword evidence="2" id="KW-1185">Reference proteome</keyword>
<sequence length="79" mass="9077">MVRQQPCMLVPNPLLVSRSTRKGIFSPLVTSKKSIYGWKMCGIMAFPMELPKGLRVFLSLHSQGSDDNNRGRRREELRE</sequence>
<proteinExistence type="predicted"/>
<dbReference type="EMBL" id="KQ435144">
    <property type="protein sequence ID" value="KZC14892.1"/>
    <property type="molecule type" value="Genomic_DNA"/>
</dbReference>
<accession>A0A154PSL6</accession>
<evidence type="ECO:0000313" key="1">
    <source>
        <dbReference type="EMBL" id="KZC14892.1"/>
    </source>
</evidence>
<organism evidence="1 2">
    <name type="scientific">Dufourea novaeangliae</name>
    <name type="common">Sweat bee</name>
    <dbReference type="NCBI Taxonomy" id="178035"/>
    <lineage>
        <taxon>Eukaryota</taxon>
        <taxon>Metazoa</taxon>
        <taxon>Ecdysozoa</taxon>
        <taxon>Arthropoda</taxon>
        <taxon>Hexapoda</taxon>
        <taxon>Insecta</taxon>
        <taxon>Pterygota</taxon>
        <taxon>Neoptera</taxon>
        <taxon>Endopterygota</taxon>
        <taxon>Hymenoptera</taxon>
        <taxon>Apocrita</taxon>
        <taxon>Aculeata</taxon>
        <taxon>Apoidea</taxon>
        <taxon>Anthophila</taxon>
        <taxon>Halictidae</taxon>
        <taxon>Rophitinae</taxon>
        <taxon>Dufourea</taxon>
    </lineage>
</organism>
<name>A0A154PSL6_DUFNO</name>
<dbReference type="AlphaFoldDB" id="A0A154PSL6"/>
<evidence type="ECO:0000313" key="2">
    <source>
        <dbReference type="Proteomes" id="UP000076502"/>
    </source>
</evidence>
<protein>
    <submittedName>
        <fullName evidence="1">Uncharacterized protein</fullName>
    </submittedName>
</protein>
<reference evidence="1 2" key="1">
    <citation type="submission" date="2015-07" db="EMBL/GenBank/DDBJ databases">
        <title>The genome of Dufourea novaeangliae.</title>
        <authorList>
            <person name="Pan H."/>
            <person name="Kapheim K."/>
        </authorList>
    </citation>
    <scope>NUCLEOTIDE SEQUENCE [LARGE SCALE GENOMIC DNA]</scope>
    <source>
        <strain evidence="1">0120121106</strain>
        <tissue evidence="1">Whole body</tissue>
    </source>
</reference>
<dbReference type="Proteomes" id="UP000076502">
    <property type="component" value="Unassembled WGS sequence"/>
</dbReference>